<evidence type="ECO:0000313" key="2">
    <source>
        <dbReference type="EMBL" id="CAD2215631.1"/>
    </source>
</evidence>
<proteinExistence type="predicted"/>
<dbReference type="Proteomes" id="UP000515908">
    <property type="component" value="Chromosome 05"/>
</dbReference>
<reference evidence="2 3" key="1">
    <citation type="submission" date="2020-08" db="EMBL/GenBank/DDBJ databases">
        <authorList>
            <person name="Newling K."/>
            <person name="Davey J."/>
            <person name="Forrester S."/>
        </authorList>
    </citation>
    <scope>NUCLEOTIDE SEQUENCE [LARGE SCALE GENOMIC DNA]</scope>
    <source>
        <strain evidence="3">Crithidia deanei Carvalho (ATCC PRA-265)</strain>
    </source>
</reference>
<dbReference type="EMBL" id="LR877149">
    <property type="protein sequence ID" value="CAD2215631.1"/>
    <property type="molecule type" value="Genomic_DNA"/>
</dbReference>
<accession>A0A7G2C9A8</accession>
<evidence type="ECO:0000256" key="1">
    <source>
        <dbReference type="SAM" id="Phobius"/>
    </source>
</evidence>
<organism evidence="2 3">
    <name type="scientific">Angomonas deanei</name>
    <dbReference type="NCBI Taxonomy" id="59799"/>
    <lineage>
        <taxon>Eukaryota</taxon>
        <taxon>Discoba</taxon>
        <taxon>Euglenozoa</taxon>
        <taxon>Kinetoplastea</taxon>
        <taxon>Metakinetoplastina</taxon>
        <taxon>Trypanosomatida</taxon>
        <taxon>Trypanosomatidae</taxon>
        <taxon>Strigomonadinae</taxon>
        <taxon>Angomonas</taxon>
    </lineage>
</organism>
<evidence type="ECO:0000313" key="3">
    <source>
        <dbReference type="Proteomes" id="UP000515908"/>
    </source>
</evidence>
<sequence>MFRRLTSVASRGLTPATARRSFFYANPGEVGISASTMVAILGATLTFIVFEVIGLRLTVDNYSTKRQYVEDSTDLYNSDGTEMEGEEAFANLQIQKDRIMPFLSKE</sequence>
<feature type="transmembrane region" description="Helical" evidence="1">
    <location>
        <begin position="34"/>
        <end position="57"/>
    </location>
</feature>
<keyword evidence="3" id="KW-1185">Reference proteome</keyword>
<keyword evidence="1" id="KW-0472">Membrane</keyword>
<dbReference type="AlphaFoldDB" id="A0A7G2C9A8"/>
<dbReference type="VEuPathDB" id="TriTrypDB:ADEAN_000308600"/>
<name>A0A7G2C9A8_9TRYP</name>
<dbReference type="OrthoDB" id="247134at2759"/>
<protein>
    <submittedName>
        <fullName evidence="2">Uncharacterized protein</fullName>
    </submittedName>
</protein>
<keyword evidence="1" id="KW-1133">Transmembrane helix</keyword>
<gene>
    <name evidence="2" type="ORF">ADEAN_000308600</name>
</gene>
<keyword evidence="1" id="KW-0812">Transmembrane</keyword>